<feature type="chain" id="PRO_5045523898" evidence="1">
    <location>
        <begin position="20"/>
        <end position="476"/>
    </location>
</feature>
<comment type="caution">
    <text evidence="2">The sequence shown here is derived from an EMBL/GenBank/DDBJ whole genome shotgun (WGS) entry which is preliminary data.</text>
</comment>
<evidence type="ECO:0000256" key="1">
    <source>
        <dbReference type="SAM" id="SignalP"/>
    </source>
</evidence>
<gene>
    <name evidence="2" type="ORF">JOC49_001163</name>
</gene>
<dbReference type="PANTHER" id="PTHR43649:SF12">
    <property type="entry name" value="DIACETYLCHITOBIOSE BINDING PROTEIN DASA"/>
    <property type="match status" value="1"/>
</dbReference>
<dbReference type="Gene3D" id="3.40.190.10">
    <property type="entry name" value="Periplasmic binding protein-like II"/>
    <property type="match status" value="1"/>
</dbReference>
<dbReference type="Pfam" id="PF13416">
    <property type="entry name" value="SBP_bac_8"/>
    <property type="match status" value="1"/>
</dbReference>
<dbReference type="RefSeq" id="WP_204663334.1">
    <property type="nucleotide sequence ID" value="NZ_JAFBDT010000006.1"/>
</dbReference>
<dbReference type="PROSITE" id="PS51257">
    <property type="entry name" value="PROKAR_LIPOPROTEIN"/>
    <property type="match status" value="1"/>
</dbReference>
<feature type="signal peptide" evidence="1">
    <location>
        <begin position="1"/>
        <end position="19"/>
    </location>
</feature>
<dbReference type="SUPFAM" id="SSF53850">
    <property type="entry name" value="Periplasmic binding protein-like II"/>
    <property type="match status" value="1"/>
</dbReference>
<keyword evidence="1" id="KW-0732">Signal</keyword>
<keyword evidence="2" id="KW-0762">Sugar transport</keyword>
<evidence type="ECO:0000313" key="2">
    <source>
        <dbReference type="EMBL" id="MBM7561643.1"/>
    </source>
</evidence>
<dbReference type="InterPro" id="IPR050490">
    <property type="entry name" value="Bact_solute-bd_prot1"/>
</dbReference>
<keyword evidence="3" id="KW-1185">Reference proteome</keyword>
<dbReference type="InterPro" id="IPR006059">
    <property type="entry name" value="SBP"/>
</dbReference>
<organism evidence="2 3">
    <name type="scientific">Fusibacter tunisiensis</name>
    <dbReference type="NCBI Taxonomy" id="1008308"/>
    <lineage>
        <taxon>Bacteria</taxon>
        <taxon>Bacillati</taxon>
        <taxon>Bacillota</taxon>
        <taxon>Clostridia</taxon>
        <taxon>Eubacteriales</taxon>
        <taxon>Eubacteriales Family XII. Incertae Sedis</taxon>
        <taxon>Fusibacter</taxon>
    </lineage>
</organism>
<proteinExistence type="predicted"/>
<reference evidence="2 3" key="1">
    <citation type="submission" date="2021-01" db="EMBL/GenBank/DDBJ databases">
        <title>Genomic Encyclopedia of Type Strains, Phase IV (KMG-IV): sequencing the most valuable type-strain genomes for metagenomic binning, comparative biology and taxonomic classification.</title>
        <authorList>
            <person name="Goeker M."/>
        </authorList>
    </citation>
    <scope>NUCLEOTIDE SEQUENCE [LARGE SCALE GENOMIC DNA]</scope>
    <source>
        <strain evidence="2 3">DSM 24436</strain>
    </source>
</reference>
<dbReference type="EMBL" id="JAFBDT010000006">
    <property type="protein sequence ID" value="MBM7561643.1"/>
    <property type="molecule type" value="Genomic_DNA"/>
</dbReference>
<dbReference type="PANTHER" id="PTHR43649">
    <property type="entry name" value="ARABINOSE-BINDING PROTEIN-RELATED"/>
    <property type="match status" value="1"/>
</dbReference>
<keyword evidence="2" id="KW-0813">Transport</keyword>
<accession>A0ABS2MQG9</accession>
<name>A0ABS2MQG9_9FIRM</name>
<dbReference type="Proteomes" id="UP000767854">
    <property type="component" value="Unassembled WGS sequence"/>
</dbReference>
<protein>
    <submittedName>
        <fullName evidence="2">Multiple sugar transport system substrate-binding protein</fullName>
    </submittedName>
</protein>
<evidence type="ECO:0000313" key="3">
    <source>
        <dbReference type="Proteomes" id="UP000767854"/>
    </source>
</evidence>
<sequence>MKRWSLIGIAVIMSMVLFSACSSSGRSDGPLDPDRPITVSVWHYYNGNIKDKFDALVTEFNEGRGVELGIVVDAQSQGDVGQLATAVFESATKSIGSQPMPDIFAAYPDNAFRIHDVVDLVHLKTYFTDEELGAYRAEFLEEGRFLTDGQYYILPIAKSSENLYVNGTFWQDFSRVHGFSNADLGTWEGLARVAETYYLETGKGFFGIDANANYMLQAGMQLGNEIFEFSKDGTATFSMNRETALQIWTYYYTPYIKGHFVKTGRFSSDDAKTGTVMAYTGSTAGASYVPTEVTFSETQIEDFGPLVLPYPVFEKGALFAMQQGAGMCITKSDEAHEYAAAEFLKWFTENDQNIEFSISTGYFPVKNSALNESELLKAAEQAQVSNPAIVSSIKSSLIMFDTYTLYNNPPFEGSYEIRNLLETHLFDKVVSDLEELALKVAGGANRDTVIEALTSETAFEVWYEDLKKEAQLVLNP</sequence>